<dbReference type="PRINTS" id="PR00411">
    <property type="entry name" value="PNDRDTASEI"/>
</dbReference>
<dbReference type="Proteomes" id="UP000297983">
    <property type="component" value="Unassembled WGS sequence"/>
</dbReference>
<feature type="domain" description="Reductase C-terminal" evidence="6">
    <location>
        <begin position="324"/>
        <end position="406"/>
    </location>
</feature>
<protein>
    <submittedName>
        <fullName evidence="7">NAD(P)/FAD-dependent oxidoreductase</fullName>
    </submittedName>
</protein>
<feature type="domain" description="FAD/NAD(P)-binding" evidence="5">
    <location>
        <begin position="7"/>
        <end position="303"/>
    </location>
</feature>
<keyword evidence="4" id="KW-0560">Oxidoreductase</keyword>
<accession>A0A4R9AWM1</accession>
<evidence type="ECO:0000259" key="6">
    <source>
        <dbReference type="Pfam" id="PF14759"/>
    </source>
</evidence>
<dbReference type="PANTHER" id="PTHR43557:SF2">
    <property type="entry name" value="RIESKE DOMAIN-CONTAINING PROTEIN-RELATED"/>
    <property type="match status" value="1"/>
</dbReference>
<keyword evidence="2" id="KW-0285">Flavoprotein</keyword>
<dbReference type="RefSeq" id="WP_134551279.1">
    <property type="nucleotide sequence ID" value="NZ_SOHL01000013.1"/>
</dbReference>
<keyword evidence="8" id="KW-1185">Reference proteome</keyword>
<dbReference type="PANTHER" id="PTHR43557">
    <property type="entry name" value="APOPTOSIS-INDUCING FACTOR 1"/>
    <property type="match status" value="1"/>
</dbReference>
<comment type="cofactor">
    <cofactor evidence="1">
        <name>FAD</name>
        <dbReference type="ChEBI" id="CHEBI:57692"/>
    </cofactor>
</comment>
<proteinExistence type="predicted"/>
<dbReference type="Gene3D" id="3.50.50.60">
    <property type="entry name" value="FAD/NAD(P)-binding domain"/>
    <property type="match status" value="2"/>
</dbReference>
<keyword evidence="3" id="KW-0274">FAD</keyword>
<evidence type="ECO:0000256" key="4">
    <source>
        <dbReference type="ARBA" id="ARBA00023002"/>
    </source>
</evidence>
<comment type="caution">
    <text evidence="7">The sequence shown here is derived from an EMBL/GenBank/DDBJ whole genome shotgun (WGS) entry which is preliminary data.</text>
</comment>
<gene>
    <name evidence="7" type="ORF">E3T50_07560</name>
</gene>
<dbReference type="SUPFAM" id="SSF55424">
    <property type="entry name" value="FAD/NAD-linked reductases, dimerisation (C-terminal) domain"/>
    <property type="match status" value="1"/>
</dbReference>
<evidence type="ECO:0000256" key="3">
    <source>
        <dbReference type="ARBA" id="ARBA00022827"/>
    </source>
</evidence>
<dbReference type="GO" id="GO:0005737">
    <property type="term" value="C:cytoplasm"/>
    <property type="evidence" value="ECO:0007669"/>
    <property type="project" value="TreeGrafter"/>
</dbReference>
<dbReference type="Gene3D" id="3.30.390.30">
    <property type="match status" value="1"/>
</dbReference>
<dbReference type="Pfam" id="PF14759">
    <property type="entry name" value="Reductase_C"/>
    <property type="match status" value="1"/>
</dbReference>
<dbReference type="Pfam" id="PF07992">
    <property type="entry name" value="Pyr_redox_2"/>
    <property type="match status" value="1"/>
</dbReference>
<dbReference type="SUPFAM" id="SSF51905">
    <property type="entry name" value="FAD/NAD(P)-binding domain"/>
    <property type="match status" value="2"/>
</dbReference>
<organism evidence="7 8">
    <name type="scientific">Cryobacterium gelidum</name>
    <dbReference type="NCBI Taxonomy" id="1259164"/>
    <lineage>
        <taxon>Bacteria</taxon>
        <taxon>Bacillati</taxon>
        <taxon>Actinomycetota</taxon>
        <taxon>Actinomycetes</taxon>
        <taxon>Micrococcales</taxon>
        <taxon>Microbacteriaceae</taxon>
        <taxon>Cryobacterium</taxon>
    </lineage>
</organism>
<dbReference type="InterPro" id="IPR036188">
    <property type="entry name" value="FAD/NAD-bd_sf"/>
</dbReference>
<reference evidence="7 8" key="1">
    <citation type="submission" date="2019-03" db="EMBL/GenBank/DDBJ databases">
        <title>Genomics of glacier-inhabiting Cryobacterium strains.</title>
        <authorList>
            <person name="Liu Q."/>
            <person name="Xin Y.-H."/>
        </authorList>
    </citation>
    <scope>NUCLEOTIDE SEQUENCE [LARGE SCALE GENOMIC DNA]</scope>
    <source>
        <strain evidence="7 8">Hz16</strain>
    </source>
</reference>
<sequence length="409" mass="43675">MADQQSFVIVGASLAGASAARILRDEGFNGEIHLIGAEEHHPYIRPPLSKDYLAGTAERDSVFVESRSWYTDRDVQFHPGTRAVDLDLAAHLVSTDDGESRRYDRLLLATGSRPRPLTVPGTDLGGVHYLRTLDHAEALRSLLVGGDKRLVVVGSGWIGMEVAATARTLGNEVTILERGAVPLAAVLGDELGSLFAGLHEEHGVVVRRSVVVESLVGTDGQVTGVLLAGGETVLADLVLVGIGAVPNVELAQKAGLDVDNGILVNASLTTSDPDVFAAGDVASAEHPLIQQRLRSEHWANALNGGPVAARAMLGQNVSFDAIPYFYTDQFDLGMEYSGFGPLTRDAELVYRGNPGTREFIAFWLNAGRVVAGMNVNVWDVNDAVQDLIRHGRPVDPSRLSDETIPLGNV</sequence>
<name>A0A4R9AWM1_9MICO</name>
<dbReference type="EMBL" id="SOHL01000013">
    <property type="protein sequence ID" value="TFD71410.1"/>
    <property type="molecule type" value="Genomic_DNA"/>
</dbReference>
<evidence type="ECO:0000313" key="7">
    <source>
        <dbReference type="EMBL" id="TFD71410.1"/>
    </source>
</evidence>
<evidence type="ECO:0000256" key="2">
    <source>
        <dbReference type="ARBA" id="ARBA00022630"/>
    </source>
</evidence>
<evidence type="ECO:0000313" key="8">
    <source>
        <dbReference type="Proteomes" id="UP000297983"/>
    </source>
</evidence>
<evidence type="ECO:0000256" key="1">
    <source>
        <dbReference type="ARBA" id="ARBA00001974"/>
    </source>
</evidence>
<dbReference type="InterPro" id="IPR023753">
    <property type="entry name" value="FAD/NAD-binding_dom"/>
</dbReference>
<dbReference type="GO" id="GO:0016651">
    <property type="term" value="F:oxidoreductase activity, acting on NAD(P)H"/>
    <property type="evidence" value="ECO:0007669"/>
    <property type="project" value="TreeGrafter"/>
</dbReference>
<dbReference type="InterPro" id="IPR028202">
    <property type="entry name" value="Reductase_C"/>
</dbReference>
<dbReference type="PRINTS" id="PR00368">
    <property type="entry name" value="FADPNR"/>
</dbReference>
<dbReference type="InterPro" id="IPR016156">
    <property type="entry name" value="FAD/NAD-linked_Rdtase_dimer_sf"/>
</dbReference>
<dbReference type="InterPro" id="IPR050446">
    <property type="entry name" value="FAD-oxidoreductase/Apoptosis"/>
</dbReference>
<dbReference type="AlphaFoldDB" id="A0A4R9AWM1"/>
<evidence type="ECO:0000259" key="5">
    <source>
        <dbReference type="Pfam" id="PF07992"/>
    </source>
</evidence>